<dbReference type="PANTHER" id="PTHR33048">
    <property type="entry name" value="PTH11-LIKE INTEGRAL MEMBRANE PROTEIN (AFU_ORTHOLOGUE AFUA_5G11245)"/>
    <property type="match status" value="1"/>
</dbReference>
<evidence type="ECO:0000313" key="9">
    <source>
        <dbReference type="EMBL" id="KAL2840657.1"/>
    </source>
</evidence>
<dbReference type="EMBL" id="JBFXLU010000118">
    <property type="protein sequence ID" value="KAL2840657.1"/>
    <property type="molecule type" value="Genomic_DNA"/>
</dbReference>
<feature type="compositionally biased region" description="Basic and acidic residues" evidence="6">
    <location>
        <begin position="382"/>
        <end position="391"/>
    </location>
</feature>
<evidence type="ECO:0000256" key="3">
    <source>
        <dbReference type="ARBA" id="ARBA00022989"/>
    </source>
</evidence>
<feature type="compositionally biased region" description="Basic and acidic residues" evidence="6">
    <location>
        <begin position="333"/>
        <end position="348"/>
    </location>
</feature>
<gene>
    <name evidence="9" type="ORF">BJY01DRAFT_249877</name>
</gene>
<comment type="subcellular location">
    <subcellularLocation>
        <location evidence="1">Membrane</location>
        <topology evidence="1">Multi-pass membrane protein</topology>
    </subcellularLocation>
</comment>
<proteinExistence type="inferred from homology"/>
<sequence length="398" mass="43848">MATSNAAAEVDLTESHAVEVNVVAWVFTGIAIATVALKLAARQIVNRVGWDDFFIFFSLGLSIIAAAFVSHSVTLGLGKHTAAVIAEHGMERVTLTSYWQILGYPFNIGSFSFPNISIAILINNLLDPNPLRARLLIGMSILQVVIAMVSVFLIFLQCRPTRALWDHTIATADCWPQSVLYDFSYWVSAYTTVTDIVLAAVPISVFWKLQMRRSTKLAVCVMMGLTLLSAVVTVVKATYLPLFTDAEDPLYNVTPLVIWGLIEQNVVIVAACIPTLRPFFRRAFESTKGSSANDNKTSSTRGRSGSAFKLSSNPTHSGGSKRMPSVSEIPLEETGHGHGHSHEHEHDGYGYGYDVERGSSSSQRGIWQTREVIVESFQEAGETERERERRQIVPANLR</sequence>
<dbReference type="PANTHER" id="PTHR33048:SF47">
    <property type="entry name" value="INTEGRAL MEMBRANE PROTEIN-RELATED"/>
    <property type="match status" value="1"/>
</dbReference>
<feature type="transmembrane region" description="Helical" evidence="7">
    <location>
        <begin position="256"/>
        <end position="276"/>
    </location>
</feature>
<evidence type="ECO:0000256" key="6">
    <source>
        <dbReference type="SAM" id="MobiDB-lite"/>
    </source>
</evidence>
<feature type="compositionally biased region" description="Polar residues" evidence="6">
    <location>
        <begin position="288"/>
        <end position="318"/>
    </location>
</feature>
<evidence type="ECO:0000256" key="7">
    <source>
        <dbReference type="SAM" id="Phobius"/>
    </source>
</evidence>
<name>A0ABR4JNI3_9EURO</name>
<feature type="transmembrane region" description="Helical" evidence="7">
    <location>
        <begin position="135"/>
        <end position="156"/>
    </location>
</feature>
<dbReference type="InterPro" id="IPR049326">
    <property type="entry name" value="Rhodopsin_dom_fungi"/>
</dbReference>
<evidence type="ECO:0000256" key="4">
    <source>
        <dbReference type="ARBA" id="ARBA00023136"/>
    </source>
</evidence>
<dbReference type="Proteomes" id="UP001610446">
    <property type="component" value="Unassembled WGS sequence"/>
</dbReference>
<feature type="transmembrane region" description="Helical" evidence="7">
    <location>
        <begin position="98"/>
        <end position="123"/>
    </location>
</feature>
<evidence type="ECO:0000313" key="10">
    <source>
        <dbReference type="Proteomes" id="UP001610446"/>
    </source>
</evidence>
<feature type="transmembrane region" description="Helical" evidence="7">
    <location>
        <begin position="219"/>
        <end position="244"/>
    </location>
</feature>
<keyword evidence="10" id="KW-1185">Reference proteome</keyword>
<keyword evidence="2 7" id="KW-0812">Transmembrane</keyword>
<feature type="domain" description="Rhodopsin" evidence="8">
    <location>
        <begin position="38"/>
        <end position="282"/>
    </location>
</feature>
<evidence type="ECO:0000256" key="2">
    <source>
        <dbReference type="ARBA" id="ARBA00022692"/>
    </source>
</evidence>
<feature type="transmembrane region" description="Helical" evidence="7">
    <location>
        <begin position="22"/>
        <end position="41"/>
    </location>
</feature>
<protein>
    <recommendedName>
        <fullName evidence="8">Rhodopsin domain-containing protein</fullName>
    </recommendedName>
</protein>
<comment type="similarity">
    <text evidence="5">Belongs to the SAT4 family.</text>
</comment>
<evidence type="ECO:0000256" key="1">
    <source>
        <dbReference type="ARBA" id="ARBA00004141"/>
    </source>
</evidence>
<keyword evidence="4 7" id="KW-0472">Membrane</keyword>
<organism evidence="9 10">
    <name type="scientific">Aspergillus pseudoustus</name>
    <dbReference type="NCBI Taxonomy" id="1810923"/>
    <lineage>
        <taxon>Eukaryota</taxon>
        <taxon>Fungi</taxon>
        <taxon>Dikarya</taxon>
        <taxon>Ascomycota</taxon>
        <taxon>Pezizomycotina</taxon>
        <taxon>Eurotiomycetes</taxon>
        <taxon>Eurotiomycetidae</taxon>
        <taxon>Eurotiales</taxon>
        <taxon>Aspergillaceae</taxon>
        <taxon>Aspergillus</taxon>
        <taxon>Aspergillus subgen. Nidulantes</taxon>
    </lineage>
</organism>
<reference evidence="9 10" key="1">
    <citation type="submission" date="2024-07" db="EMBL/GenBank/DDBJ databases">
        <title>Section-level genome sequencing and comparative genomics of Aspergillus sections Usti and Cavernicolus.</title>
        <authorList>
            <consortium name="Lawrence Berkeley National Laboratory"/>
            <person name="Nybo J.L."/>
            <person name="Vesth T.C."/>
            <person name="Theobald S."/>
            <person name="Frisvad J.C."/>
            <person name="Larsen T.O."/>
            <person name="Kjaerboelling I."/>
            <person name="Rothschild-Mancinelli K."/>
            <person name="Lyhne E.K."/>
            <person name="Kogle M.E."/>
            <person name="Barry K."/>
            <person name="Clum A."/>
            <person name="Na H."/>
            <person name="Ledsgaard L."/>
            <person name="Lin J."/>
            <person name="Lipzen A."/>
            <person name="Kuo A."/>
            <person name="Riley R."/>
            <person name="Mondo S."/>
            <person name="Labutti K."/>
            <person name="Haridas S."/>
            <person name="Pangalinan J."/>
            <person name="Salamov A.A."/>
            <person name="Simmons B.A."/>
            <person name="Magnuson J.K."/>
            <person name="Chen J."/>
            <person name="Drula E."/>
            <person name="Henrissat B."/>
            <person name="Wiebenga A."/>
            <person name="Lubbers R.J."/>
            <person name="Gomes A.C."/>
            <person name="Makela M.R."/>
            <person name="Stajich J."/>
            <person name="Grigoriev I.V."/>
            <person name="Mortensen U.H."/>
            <person name="De Vries R.P."/>
            <person name="Baker S.E."/>
            <person name="Andersen M.R."/>
        </authorList>
    </citation>
    <scope>NUCLEOTIDE SEQUENCE [LARGE SCALE GENOMIC DNA]</scope>
    <source>
        <strain evidence="9 10">CBS 123904</strain>
    </source>
</reference>
<feature type="transmembrane region" description="Helical" evidence="7">
    <location>
        <begin position="185"/>
        <end position="207"/>
    </location>
</feature>
<feature type="region of interest" description="Disordered" evidence="6">
    <location>
        <begin position="288"/>
        <end position="362"/>
    </location>
</feature>
<dbReference type="Pfam" id="PF20684">
    <property type="entry name" value="Fung_rhodopsin"/>
    <property type="match status" value="1"/>
</dbReference>
<dbReference type="InterPro" id="IPR052337">
    <property type="entry name" value="SAT4-like"/>
</dbReference>
<evidence type="ECO:0000256" key="5">
    <source>
        <dbReference type="ARBA" id="ARBA00038359"/>
    </source>
</evidence>
<comment type="caution">
    <text evidence="9">The sequence shown here is derived from an EMBL/GenBank/DDBJ whole genome shotgun (WGS) entry which is preliminary data.</text>
</comment>
<feature type="transmembrane region" description="Helical" evidence="7">
    <location>
        <begin position="53"/>
        <end position="78"/>
    </location>
</feature>
<keyword evidence="3 7" id="KW-1133">Transmembrane helix</keyword>
<feature type="region of interest" description="Disordered" evidence="6">
    <location>
        <begin position="378"/>
        <end position="398"/>
    </location>
</feature>
<accession>A0ABR4JNI3</accession>
<evidence type="ECO:0000259" key="8">
    <source>
        <dbReference type="Pfam" id="PF20684"/>
    </source>
</evidence>